<dbReference type="EMBL" id="JAMWBK010000003">
    <property type="protein sequence ID" value="KAJ8906310.1"/>
    <property type="molecule type" value="Genomic_DNA"/>
</dbReference>
<feature type="transmembrane region" description="Helical" evidence="8">
    <location>
        <begin position="84"/>
        <end position="106"/>
    </location>
</feature>
<feature type="domain" description="Major facilitator superfamily (MFS) profile" evidence="9">
    <location>
        <begin position="1"/>
        <end position="420"/>
    </location>
</feature>
<feature type="transmembrane region" description="Helical" evidence="8">
    <location>
        <begin position="292"/>
        <end position="312"/>
    </location>
</feature>
<organism evidence="10 11">
    <name type="scientific">Rhodosorus marinus</name>
    <dbReference type="NCBI Taxonomy" id="101924"/>
    <lineage>
        <taxon>Eukaryota</taxon>
        <taxon>Rhodophyta</taxon>
        <taxon>Stylonematophyceae</taxon>
        <taxon>Stylonematales</taxon>
        <taxon>Stylonemataceae</taxon>
        <taxon>Rhodosorus</taxon>
    </lineage>
</organism>
<dbReference type="CDD" id="cd17328">
    <property type="entry name" value="MFS_spinster_like"/>
    <property type="match status" value="1"/>
</dbReference>
<dbReference type="InterPro" id="IPR020846">
    <property type="entry name" value="MFS_dom"/>
</dbReference>
<feature type="transmembrane region" description="Helical" evidence="8">
    <location>
        <begin position="259"/>
        <end position="280"/>
    </location>
</feature>
<keyword evidence="11" id="KW-1185">Reference proteome</keyword>
<feature type="compositionally biased region" description="Basic and acidic residues" evidence="7">
    <location>
        <begin position="457"/>
        <end position="468"/>
    </location>
</feature>
<dbReference type="PANTHER" id="PTHR23505:SF79">
    <property type="entry name" value="PROTEIN SPINSTER"/>
    <property type="match status" value="1"/>
</dbReference>
<comment type="similarity">
    <text evidence="6">Belongs to the major facilitator superfamily. Spinster (TC 2.A.1.49) family.</text>
</comment>
<feature type="transmembrane region" description="Helical" evidence="8">
    <location>
        <begin position="30"/>
        <end position="51"/>
    </location>
</feature>
<evidence type="ECO:0000256" key="4">
    <source>
        <dbReference type="ARBA" id="ARBA00022989"/>
    </source>
</evidence>
<keyword evidence="2" id="KW-0813">Transport</keyword>
<feature type="transmembrane region" description="Helical" evidence="8">
    <location>
        <begin position="147"/>
        <end position="167"/>
    </location>
</feature>
<dbReference type="PROSITE" id="PS50850">
    <property type="entry name" value="MFS"/>
    <property type="match status" value="1"/>
</dbReference>
<dbReference type="GO" id="GO:0016020">
    <property type="term" value="C:membrane"/>
    <property type="evidence" value="ECO:0007669"/>
    <property type="project" value="UniProtKB-SubCell"/>
</dbReference>
<evidence type="ECO:0000256" key="6">
    <source>
        <dbReference type="ARBA" id="ARBA00024338"/>
    </source>
</evidence>
<dbReference type="PANTHER" id="PTHR23505">
    <property type="entry name" value="SPINSTER"/>
    <property type="match status" value="1"/>
</dbReference>
<evidence type="ECO:0000256" key="8">
    <source>
        <dbReference type="SAM" id="Phobius"/>
    </source>
</evidence>
<comment type="caution">
    <text evidence="10">The sequence shown here is derived from an EMBL/GenBank/DDBJ whole genome shotgun (WGS) entry which is preliminary data.</text>
</comment>
<keyword evidence="3 8" id="KW-0812">Transmembrane</keyword>
<name>A0AAV8UUT4_9RHOD</name>
<feature type="transmembrane region" description="Helical" evidence="8">
    <location>
        <begin position="398"/>
        <end position="420"/>
    </location>
</feature>
<reference evidence="10 11" key="1">
    <citation type="journal article" date="2023" name="Nat. Commun.">
        <title>Origin of minicircular mitochondrial genomes in red algae.</title>
        <authorList>
            <person name="Lee Y."/>
            <person name="Cho C.H."/>
            <person name="Lee Y.M."/>
            <person name="Park S.I."/>
            <person name="Yang J.H."/>
            <person name="West J.A."/>
            <person name="Bhattacharya D."/>
            <person name="Yoon H.S."/>
        </authorList>
    </citation>
    <scope>NUCLEOTIDE SEQUENCE [LARGE SCALE GENOMIC DNA]</scope>
    <source>
        <strain evidence="10 11">CCMP1338</strain>
        <tissue evidence="10">Whole cell</tissue>
    </source>
</reference>
<sequence>MDRLTIAGILSELQLSPSEGGFGITDAEAGILSSIFVFTYMLLSPVFGFLGDRVPRKIIMAVGVLVWAVSTMLCSFASSYSELLVFRSMVGFGEASYATIAPTLIADFYPVEQRATALAFYFTATPLGSALGYLVAGEMAYLFSWRWAFRVTPPLAILFTMILFFFAEEPPRGATEVVPVSMNDEAEDDPVDGDKLSLRDFLTDLRLIWAIRSFAYSTFAFTAITFISGALSGWGPAFLQRVNCTDATDAGRCKSEINYKFGIIGSITGVAGTLIGAVLSQRYSRATSNSDPIICGVGLLAAAPFIYLAIFLPQISMLYTWASIFLAELFIGFTWAPTTAMLLYVTLPTQRSFAAGIQTLTSHLLGDALSPIFVGWLADNLYFNNDDLTRGRALQYALYPSSAFAIIGAIFFGISAKYVVGDRRMVEIQEHEQIGSAGVLPEPSEAYFGQQNTSQELTERPMPKDRETSPSPAL</sequence>
<proteinExistence type="inferred from homology"/>
<gene>
    <name evidence="10" type="ORF">NDN08_002803</name>
</gene>
<keyword evidence="4 8" id="KW-1133">Transmembrane helix</keyword>
<dbReference type="InterPro" id="IPR044770">
    <property type="entry name" value="MFS_spinster-like"/>
</dbReference>
<feature type="transmembrane region" description="Helical" evidence="8">
    <location>
        <begin position="58"/>
        <end position="78"/>
    </location>
</feature>
<feature type="transmembrane region" description="Helical" evidence="8">
    <location>
        <begin position="318"/>
        <end position="345"/>
    </location>
</feature>
<feature type="transmembrane region" description="Helical" evidence="8">
    <location>
        <begin position="357"/>
        <end position="378"/>
    </location>
</feature>
<keyword evidence="5 8" id="KW-0472">Membrane</keyword>
<dbReference type="InterPro" id="IPR036259">
    <property type="entry name" value="MFS_trans_sf"/>
</dbReference>
<dbReference type="Proteomes" id="UP001157974">
    <property type="component" value="Unassembled WGS sequence"/>
</dbReference>
<dbReference type="SUPFAM" id="SSF103473">
    <property type="entry name" value="MFS general substrate transporter"/>
    <property type="match status" value="1"/>
</dbReference>
<protein>
    <recommendedName>
        <fullName evidence="9">Major facilitator superfamily (MFS) profile domain-containing protein</fullName>
    </recommendedName>
</protein>
<dbReference type="AlphaFoldDB" id="A0AAV8UUT4"/>
<feature type="transmembrane region" description="Helical" evidence="8">
    <location>
        <begin position="118"/>
        <end position="135"/>
    </location>
</feature>
<evidence type="ECO:0000313" key="10">
    <source>
        <dbReference type="EMBL" id="KAJ8906310.1"/>
    </source>
</evidence>
<evidence type="ECO:0000256" key="1">
    <source>
        <dbReference type="ARBA" id="ARBA00004141"/>
    </source>
</evidence>
<dbReference type="Gene3D" id="1.20.1250.20">
    <property type="entry name" value="MFS general substrate transporter like domains"/>
    <property type="match status" value="1"/>
</dbReference>
<evidence type="ECO:0000256" key="7">
    <source>
        <dbReference type="SAM" id="MobiDB-lite"/>
    </source>
</evidence>
<evidence type="ECO:0000256" key="2">
    <source>
        <dbReference type="ARBA" id="ARBA00022448"/>
    </source>
</evidence>
<evidence type="ECO:0000256" key="3">
    <source>
        <dbReference type="ARBA" id="ARBA00022692"/>
    </source>
</evidence>
<dbReference type="Pfam" id="PF07690">
    <property type="entry name" value="MFS_1"/>
    <property type="match status" value="1"/>
</dbReference>
<dbReference type="InterPro" id="IPR011701">
    <property type="entry name" value="MFS"/>
</dbReference>
<accession>A0AAV8UUT4</accession>
<evidence type="ECO:0000259" key="9">
    <source>
        <dbReference type="PROSITE" id="PS50850"/>
    </source>
</evidence>
<comment type="subcellular location">
    <subcellularLocation>
        <location evidence="1">Membrane</location>
        <topology evidence="1">Multi-pass membrane protein</topology>
    </subcellularLocation>
</comment>
<feature type="region of interest" description="Disordered" evidence="7">
    <location>
        <begin position="439"/>
        <end position="474"/>
    </location>
</feature>
<dbReference type="GO" id="GO:0022857">
    <property type="term" value="F:transmembrane transporter activity"/>
    <property type="evidence" value="ECO:0007669"/>
    <property type="project" value="InterPro"/>
</dbReference>
<evidence type="ECO:0000256" key="5">
    <source>
        <dbReference type="ARBA" id="ARBA00023136"/>
    </source>
</evidence>
<feature type="transmembrane region" description="Helical" evidence="8">
    <location>
        <begin position="214"/>
        <end position="239"/>
    </location>
</feature>
<evidence type="ECO:0000313" key="11">
    <source>
        <dbReference type="Proteomes" id="UP001157974"/>
    </source>
</evidence>